<reference evidence="3 4" key="1">
    <citation type="submission" date="2018-07" db="EMBL/GenBank/DDBJ databases">
        <title>Genomic Encyclopedia of Type Strains, Phase IV (KMG-IV): sequencing the most valuable type-strain genomes for metagenomic binning, comparative biology and taxonomic classification.</title>
        <authorList>
            <person name="Goeker M."/>
        </authorList>
    </citation>
    <scope>NUCLEOTIDE SEQUENCE [LARGE SCALE GENOMIC DNA]</scope>
    <source>
        <strain evidence="3 4">DSM 21634</strain>
    </source>
</reference>
<dbReference type="InterPro" id="IPR044855">
    <property type="entry name" value="CoA-Trfase_III_dom3_sf"/>
</dbReference>
<dbReference type="InterPro" id="IPR050483">
    <property type="entry name" value="CoA-transferase_III_domain"/>
</dbReference>
<dbReference type="OrthoDB" id="5294844at2"/>
<proteinExistence type="predicted"/>
<dbReference type="Proteomes" id="UP000252884">
    <property type="component" value="Unassembled WGS sequence"/>
</dbReference>
<sequence>MHHNDEDLPLHGLTVLDLSQGIAGPHCGLLLRQQGARVIKVEPPHGDWSRQMGRARAGHTAISVAYNLGKESVVLDTRTEPGRAALRRLATQADVVVQNYRPGVVERMGVGHAELAALRPGLVYVSISGHGATGPDAQLPALDTTMQAATGLMHLNRDATGTPRRIGLFLVDIATGLQAAQNAMAALVRAARTGQGRHVQVSMLETAAALQSYVVLDAAMFPQAEAAAFNVPTGLFRASDGHLYVSMLDDAMFRRLAEALDRHDWLADPALATSAGRIPRALELNGALANQLATQTVADWEALLRRHDVLHARAARPQDLPQSPQARHAGVFAPLEVPGLGTLDWPNMPGQAGRAPHGDAPLLGQHTQAVLAEFGIAPAAGQGAAAPG</sequence>
<dbReference type="PANTHER" id="PTHR48207">
    <property type="entry name" value="SUCCINATE--HYDROXYMETHYLGLUTARATE COA-TRANSFERASE"/>
    <property type="match status" value="1"/>
</dbReference>
<protein>
    <submittedName>
        <fullName evidence="3">Crotonobetainyl-CoA:carnitine CoA-transferase CaiB-like acyl-CoA transferase</fullName>
    </submittedName>
</protein>
<comment type="caution">
    <text evidence="3">The sequence shown here is derived from an EMBL/GenBank/DDBJ whole genome shotgun (WGS) entry which is preliminary data.</text>
</comment>
<feature type="region of interest" description="Disordered" evidence="2">
    <location>
        <begin position="343"/>
        <end position="362"/>
    </location>
</feature>
<evidence type="ECO:0000256" key="1">
    <source>
        <dbReference type="ARBA" id="ARBA00022679"/>
    </source>
</evidence>
<accession>A0A368YAH7</accession>
<evidence type="ECO:0000313" key="4">
    <source>
        <dbReference type="Proteomes" id="UP000252884"/>
    </source>
</evidence>
<keyword evidence="4" id="KW-1185">Reference proteome</keyword>
<dbReference type="GO" id="GO:0008410">
    <property type="term" value="F:CoA-transferase activity"/>
    <property type="evidence" value="ECO:0007669"/>
    <property type="project" value="TreeGrafter"/>
</dbReference>
<dbReference type="SUPFAM" id="SSF89796">
    <property type="entry name" value="CoA-transferase family III (CaiB/BaiF)"/>
    <property type="match status" value="1"/>
</dbReference>
<keyword evidence="1 3" id="KW-0808">Transferase</keyword>
<dbReference type="EMBL" id="QPJK01000001">
    <property type="protein sequence ID" value="RCW76699.1"/>
    <property type="molecule type" value="Genomic_DNA"/>
</dbReference>
<dbReference type="Gene3D" id="3.40.50.10540">
    <property type="entry name" value="Crotonobetainyl-coa:carnitine coa-transferase, domain 1"/>
    <property type="match status" value="1"/>
</dbReference>
<evidence type="ECO:0000256" key="2">
    <source>
        <dbReference type="SAM" id="MobiDB-lite"/>
    </source>
</evidence>
<evidence type="ECO:0000313" key="3">
    <source>
        <dbReference type="EMBL" id="RCW76699.1"/>
    </source>
</evidence>
<dbReference type="PANTHER" id="PTHR48207:SF4">
    <property type="entry name" value="BLL6097 PROTEIN"/>
    <property type="match status" value="1"/>
</dbReference>
<name>A0A368YAH7_9BURK</name>
<dbReference type="Gene3D" id="3.30.1540.10">
    <property type="entry name" value="formyl-coa transferase, domain 3"/>
    <property type="match status" value="1"/>
</dbReference>
<dbReference type="RefSeq" id="WP_114466729.1">
    <property type="nucleotide sequence ID" value="NZ_QPJK01000001.1"/>
</dbReference>
<dbReference type="AlphaFoldDB" id="A0A368YAH7"/>
<dbReference type="InterPro" id="IPR023606">
    <property type="entry name" value="CoA-Trfase_III_dom_1_sf"/>
</dbReference>
<dbReference type="Pfam" id="PF02515">
    <property type="entry name" value="CoA_transf_3"/>
    <property type="match status" value="1"/>
</dbReference>
<dbReference type="InterPro" id="IPR003673">
    <property type="entry name" value="CoA-Trfase_fam_III"/>
</dbReference>
<gene>
    <name evidence="3" type="ORF">DES41_1011308</name>
</gene>
<organism evidence="3 4">
    <name type="scientific">Pseudorhodoferax soli</name>
    <dbReference type="NCBI Taxonomy" id="545864"/>
    <lineage>
        <taxon>Bacteria</taxon>
        <taxon>Pseudomonadati</taxon>
        <taxon>Pseudomonadota</taxon>
        <taxon>Betaproteobacteria</taxon>
        <taxon>Burkholderiales</taxon>
        <taxon>Comamonadaceae</taxon>
    </lineage>
</organism>